<feature type="region of interest" description="Disordered" evidence="1">
    <location>
        <begin position="242"/>
        <end position="312"/>
    </location>
</feature>
<reference evidence="2" key="1">
    <citation type="submission" date="2020-03" db="EMBL/GenBank/DDBJ databases">
        <title>Site-based positive gene gene selection in Geosmithia morbida across the United States reveals a broad range of putative effectors and factors for local host and environmental adapation.</title>
        <authorList>
            <person name="Onufrak A."/>
            <person name="Murdoch R.W."/>
            <person name="Gazis R."/>
            <person name="Huff M."/>
            <person name="Staton M."/>
            <person name="Klingeman W."/>
            <person name="Hadziabdic D."/>
        </authorList>
    </citation>
    <scope>NUCLEOTIDE SEQUENCE</scope>
    <source>
        <strain evidence="2">1262</strain>
    </source>
</reference>
<name>A0A9P4Z1I7_9HYPO</name>
<protein>
    <submittedName>
        <fullName evidence="2">Uncharacterized protein</fullName>
    </submittedName>
</protein>
<feature type="compositionally biased region" description="Low complexity" evidence="1">
    <location>
        <begin position="272"/>
        <end position="294"/>
    </location>
</feature>
<dbReference type="OrthoDB" id="5366163at2759"/>
<feature type="compositionally biased region" description="Basic residues" evidence="1">
    <location>
        <begin position="404"/>
        <end position="413"/>
    </location>
</feature>
<accession>A0A9P4Z1I7</accession>
<keyword evidence="3" id="KW-1185">Reference proteome</keyword>
<dbReference type="RefSeq" id="XP_035325522.1">
    <property type="nucleotide sequence ID" value="XM_035462592.1"/>
</dbReference>
<feature type="compositionally biased region" description="Low complexity" evidence="1">
    <location>
        <begin position="303"/>
        <end position="312"/>
    </location>
</feature>
<evidence type="ECO:0000313" key="2">
    <source>
        <dbReference type="EMBL" id="KAF4126870.1"/>
    </source>
</evidence>
<feature type="compositionally biased region" description="Low complexity" evidence="1">
    <location>
        <begin position="242"/>
        <end position="262"/>
    </location>
</feature>
<dbReference type="AlphaFoldDB" id="A0A9P4Z1I7"/>
<evidence type="ECO:0000313" key="3">
    <source>
        <dbReference type="Proteomes" id="UP000749293"/>
    </source>
</evidence>
<gene>
    <name evidence="2" type="ORF">GMORB2_0607</name>
</gene>
<organism evidence="2 3">
    <name type="scientific">Geosmithia morbida</name>
    <dbReference type="NCBI Taxonomy" id="1094350"/>
    <lineage>
        <taxon>Eukaryota</taxon>
        <taxon>Fungi</taxon>
        <taxon>Dikarya</taxon>
        <taxon>Ascomycota</taxon>
        <taxon>Pezizomycotina</taxon>
        <taxon>Sordariomycetes</taxon>
        <taxon>Hypocreomycetidae</taxon>
        <taxon>Hypocreales</taxon>
        <taxon>Bionectriaceae</taxon>
        <taxon>Geosmithia</taxon>
    </lineage>
</organism>
<dbReference type="Proteomes" id="UP000749293">
    <property type="component" value="Unassembled WGS sequence"/>
</dbReference>
<comment type="caution">
    <text evidence="2">The sequence shown here is derived from an EMBL/GenBank/DDBJ whole genome shotgun (WGS) entry which is preliminary data.</text>
</comment>
<evidence type="ECO:0000256" key="1">
    <source>
        <dbReference type="SAM" id="MobiDB-lite"/>
    </source>
</evidence>
<feature type="region of interest" description="Disordered" evidence="1">
    <location>
        <begin position="381"/>
        <end position="413"/>
    </location>
</feature>
<sequence>MLCDLEIDVRPDNLVAEVELSVVCEVQNSSILASDISIKHMKDITLNPTRNPEIKDTLRRIQMTLNGRFGSKTPAFALELACLYRDFNVYSTGSLATRLFELKLIYYGMMDMLYSHHIRGSPDRNPISRSDYYCLDTRLIRSVIGLPPSRSSSTPYLSSYLDIDMDETVSMAADARLETVTSRDDCSRGLHDMTPIFGPGSPNPAILADSPRTQDHKVFWSYPLDTADTRWTCKRDATNATAAIPAAEASSSPSSRTRTSPPMLQEGYHTPAAAEAARAAASRASRVGQAQEKPMPAPPPPQQQQQQQQLAGPLASIELQASNPRPICQDCGYRPSGDPHWYAGSMTKHRKTKHAAENTIFQCPYPGCPSKFTNRADNLRQHQIKKKHFIDTDDAGSSSGRDQGKRRKKMSAV</sequence>
<dbReference type="GeneID" id="55966837"/>
<dbReference type="EMBL" id="JAANYQ010000001">
    <property type="protein sequence ID" value="KAF4126870.1"/>
    <property type="molecule type" value="Genomic_DNA"/>
</dbReference>
<proteinExistence type="predicted"/>